<dbReference type="PANTHER" id="PTHR35861">
    <property type="match status" value="1"/>
</dbReference>
<evidence type="ECO:0000259" key="2">
    <source>
        <dbReference type="Pfam" id="PF17482"/>
    </source>
</evidence>
<reference evidence="3 4" key="1">
    <citation type="submission" date="2021-05" db="EMBL/GenBank/DDBJ databases">
        <title>Genetic and Functional Diversity in Clade A Lucinid endosymbionts from the Bahamas.</title>
        <authorList>
            <person name="Giani N.M."/>
            <person name="Engel A.S."/>
            <person name="Campbell B.J."/>
        </authorList>
    </citation>
    <scope>NUCLEOTIDE SEQUENCE [LARGE SCALE GENOMIC DNA]</scope>
    <source>
        <strain evidence="3">LUC16012Gg_MoonRockCtena</strain>
    </source>
</reference>
<dbReference type="InterPro" id="IPR020287">
    <property type="entry name" value="Tail_sheath_C"/>
</dbReference>
<evidence type="ECO:0000256" key="1">
    <source>
        <dbReference type="ARBA" id="ARBA00008005"/>
    </source>
</evidence>
<comment type="caution">
    <text evidence="3">The sequence shown here is derived from an EMBL/GenBank/DDBJ whole genome shotgun (WGS) entry which is preliminary data.</text>
</comment>
<evidence type="ECO:0000313" key="4">
    <source>
        <dbReference type="Proteomes" id="UP000770889"/>
    </source>
</evidence>
<dbReference type="EMBL" id="JAHHGM010000002">
    <property type="protein sequence ID" value="MBT2987996.1"/>
    <property type="molecule type" value="Genomic_DNA"/>
</dbReference>
<evidence type="ECO:0000313" key="3">
    <source>
        <dbReference type="EMBL" id="MBT2987996.1"/>
    </source>
</evidence>
<dbReference type="Proteomes" id="UP000770889">
    <property type="component" value="Unassembled WGS sequence"/>
</dbReference>
<dbReference type="PANTHER" id="PTHR35861:SF1">
    <property type="entry name" value="PHAGE TAIL SHEATH PROTEIN"/>
    <property type="match status" value="1"/>
</dbReference>
<proteinExistence type="inferred from homology"/>
<name>A0A944M5S5_9GAMM</name>
<comment type="similarity">
    <text evidence="1">Belongs to the myoviridae tail sheath protein family.</text>
</comment>
<dbReference type="Gene3D" id="3.40.50.11780">
    <property type="match status" value="2"/>
</dbReference>
<accession>A0A944M5S5</accession>
<organism evidence="3 4">
    <name type="scientific">Candidatus Thiodiazotropha taylori</name>
    <dbReference type="NCBI Taxonomy" id="2792791"/>
    <lineage>
        <taxon>Bacteria</taxon>
        <taxon>Pseudomonadati</taxon>
        <taxon>Pseudomonadota</taxon>
        <taxon>Gammaproteobacteria</taxon>
        <taxon>Chromatiales</taxon>
        <taxon>Sedimenticolaceae</taxon>
        <taxon>Candidatus Thiodiazotropha</taxon>
    </lineage>
</organism>
<dbReference type="AlphaFoldDB" id="A0A944M5S5"/>
<dbReference type="InterPro" id="IPR052042">
    <property type="entry name" value="Tail_sheath_structural"/>
</dbReference>
<dbReference type="Pfam" id="PF17482">
    <property type="entry name" value="Phage_sheath_1C"/>
    <property type="match status" value="1"/>
</dbReference>
<feature type="domain" description="Tail sheath protein C-terminal" evidence="2">
    <location>
        <begin position="623"/>
        <end position="725"/>
    </location>
</feature>
<gene>
    <name evidence="3" type="ORF">KME65_03440</name>
</gene>
<protein>
    <recommendedName>
        <fullName evidence="2">Tail sheath protein C-terminal domain-containing protein</fullName>
    </recommendedName>
</protein>
<sequence length="741" mass="81300">MALSGLAIGAPWRPDAPPGVYEDSIRQRTLRNVRMDVAAFIGLSERGPVSTPVPIDSWHDYLRVFGEPGGGRLLADSVYLFFANGGRRCVVVRALSYAEPTEPEGAATARWTFEGVTRRDGTPIEISARNPGSWGNRLEVEAGFRSHPLLLQLPDAAELALIETSLQDRVALSLPHPQLLPGALVRVLANEAGALVEDYLFVSELRERSDAFMLLVFDQVLESRFHIPDGAGGQLLEAMVVNLDLNISLTQSDGDDIQEQWRELGLHPLHPRYLSQVTGRRAASENLLVEEAFNPLLPDITQFEPTQTDQQLAAVDVRRTGSELIRLPWSDWTTEFLPAVDMLAGETRRRSGPTLNESGLIDAGSDGEQLTLREHFFTAPGDALGSGVYAADRQGPGRYPHGAQPAPLAALAEYDDRNETQPVSLLQLPDLAHPLQFDQYSSAVESPPPVTTRFGTCVPTPIDSANQTLRYPHLTLSDAEDFDEVQGWQRELVAYCEQHGDRLALLDLAPGLQAGEIINWRRAMVSKRAALFTPYLRMRSIAGDQANPRVVPPGGAVCGLLARREAQLGVHASPANLIVEGVGALDDDPQLPDPGFLHAERINPIRPTPGGLSLLGSRTTALDRDWTHISVRRLIDYLQRQLALDIRWAPFEPNNPALWNRLIDVVEARLRPLYDRGAFTGATPQQAYFIRCDAELNTTQVLDQGQVILLLGVAPSVPAEFIIFRLIQHNDGAVSLEEAGG</sequence>